<name>X1EL84_9ZZZZ</name>
<dbReference type="AlphaFoldDB" id="X1EL84"/>
<accession>X1EL84</accession>
<feature type="non-terminal residue" evidence="1">
    <location>
        <position position="1"/>
    </location>
</feature>
<protein>
    <submittedName>
        <fullName evidence="1">Uncharacterized protein</fullName>
    </submittedName>
</protein>
<evidence type="ECO:0000313" key="1">
    <source>
        <dbReference type="EMBL" id="GAH09413.1"/>
    </source>
</evidence>
<comment type="caution">
    <text evidence="1">The sequence shown here is derived from an EMBL/GenBank/DDBJ whole genome shotgun (WGS) entry which is preliminary data.</text>
</comment>
<gene>
    <name evidence="1" type="ORF">S01H4_64327</name>
</gene>
<reference evidence="1" key="1">
    <citation type="journal article" date="2014" name="Front. Microbiol.">
        <title>High frequency of phylogenetically diverse reductive dehalogenase-homologous genes in deep subseafloor sedimentary metagenomes.</title>
        <authorList>
            <person name="Kawai M."/>
            <person name="Futagami T."/>
            <person name="Toyoda A."/>
            <person name="Takaki Y."/>
            <person name="Nishi S."/>
            <person name="Hori S."/>
            <person name="Arai W."/>
            <person name="Tsubouchi T."/>
            <person name="Morono Y."/>
            <person name="Uchiyama I."/>
            <person name="Ito T."/>
            <person name="Fujiyama A."/>
            <person name="Inagaki F."/>
            <person name="Takami H."/>
        </authorList>
    </citation>
    <scope>NUCLEOTIDE SEQUENCE</scope>
    <source>
        <strain evidence="1">Expedition CK06-06</strain>
    </source>
</reference>
<sequence length="51" mass="5726">YFNGKDSMTFDQDEIIHFKYPNLADINKGMGPVEAARFGINLEVSMDLVSS</sequence>
<dbReference type="EMBL" id="BART01038970">
    <property type="protein sequence ID" value="GAH09413.1"/>
    <property type="molecule type" value="Genomic_DNA"/>
</dbReference>
<proteinExistence type="predicted"/>
<organism evidence="1">
    <name type="scientific">marine sediment metagenome</name>
    <dbReference type="NCBI Taxonomy" id="412755"/>
    <lineage>
        <taxon>unclassified sequences</taxon>
        <taxon>metagenomes</taxon>
        <taxon>ecological metagenomes</taxon>
    </lineage>
</organism>